<name>A0ABU5CQZ5_9BACI</name>
<dbReference type="RefSeq" id="WP_320379504.1">
    <property type="nucleotide sequence ID" value="NZ_JAWDIQ010000001.1"/>
</dbReference>
<protein>
    <submittedName>
        <fullName evidence="2">Sporulation protein YunB</fullName>
    </submittedName>
</protein>
<dbReference type="NCBIfam" id="TIGR02832">
    <property type="entry name" value="spo_yunB"/>
    <property type="match status" value="1"/>
</dbReference>
<feature type="transmembrane region" description="Helical" evidence="1">
    <location>
        <begin position="189"/>
        <end position="210"/>
    </location>
</feature>
<keyword evidence="1" id="KW-0472">Membrane</keyword>
<proteinExistence type="predicted"/>
<feature type="transmembrane region" description="Helical" evidence="1">
    <location>
        <begin position="15"/>
        <end position="37"/>
    </location>
</feature>
<sequence>MRLFLIKRSRTPPPIRTILGVSFFLVLMITAFSIWFIDQKIKPVLIDIAERKIDEFATRAINAAVKFAEEYTFEDITETQVDNNGNVTVVGWNSSLVNKINRAATDRVEEFFHSMNRGEPPHYEDPLGEPSVYGDTVDELVERDPTVVEIPLGQITGNTILANLGPKVPVNLELVGSVTTDIIDEREEFGINSVFMTLYVLVEADVQIVIPFSTKVTTVSTKILIDKHLVMGQVQTFMVVAVVDLISLSLKRTCKKMNDSIL</sequence>
<evidence type="ECO:0000256" key="1">
    <source>
        <dbReference type="SAM" id="Phobius"/>
    </source>
</evidence>
<dbReference type="EMBL" id="JAWDIQ010000001">
    <property type="protein sequence ID" value="MDY0408798.1"/>
    <property type="molecule type" value="Genomic_DNA"/>
</dbReference>
<gene>
    <name evidence="2" type="primary">yunB</name>
    <name evidence="2" type="ORF">RWD45_09835</name>
</gene>
<evidence type="ECO:0000313" key="2">
    <source>
        <dbReference type="EMBL" id="MDY0408798.1"/>
    </source>
</evidence>
<accession>A0ABU5CQZ5</accession>
<dbReference type="PIRSF" id="PIRSF021383">
    <property type="entry name" value="YunB"/>
    <property type="match status" value="1"/>
</dbReference>
<dbReference type="Pfam" id="PF09560">
    <property type="entry name" value="Spore_YunB"/>
    <property type="match status" value="1"/>
</dbReference>
<dbReference type="InterPro" id="IPR014197">
    <property type="entry name" value="Sporulation_prot_YunB"/>
</dbReference>
<keyword evidence="1" id="KW-0812">Transmembrane</keyword>
<comment type="caution">
    <text evidence="2">The sequence shown here is derived from an EMBL/GenBank/DDBJ whole genome shotgun (WGS) entry which is preliminary data.</text>
</comment>
<dbReference type="Proteomes" id="UP001275315">
    <property type="component" value="Unassembled WGS sequence"/>
</dbReference>
<reference evidence="2 3" key="1">
    <citation type="submission" date="2023-10" db="EMBL/GenBank/DDBJ databases">
        <title>Virgibacillus soli CC-YMP-6 genome.</title>
        <authorList>
            <person name="Miliotis G."/>
            <person name="Sengupta P."/>
            <person name="Hameed A."/>
            <person name="Chuvochina M."/>
            <person name="Mcdonagh F."/>
            <person name="Simpson A.C."/>
            <person name="Singh N.K."/>
            <person name="Rekha P.D."/>
            <person name="Raman K."/>
            <person name="Hugenholtz P."/>
            <person name="Venkateswaran K."/>
        </authorList>
    </citation>
    <scope>NUCLEOTIDE SEQUENCE [LARGE SCALE GENOMIC DNA]</scope>
    <source>
        <strain evidence="2 3">CC-YMP-6</strain>
    </source>
</reference>
<feature type="transmembrane region" description="Helical" evidence="1">
    <location>
        <begin position="230"/>
        <end position="250"/>
    </location>
</feature>
<keyword evidence="3" id="KW-1185">Reference proteome</keyword>
<keyword evidence="1" id="KW-1133">Transmembrane helix</keyword>
<evidence type="ECO:0000313" key="3">
    <source>
        <dbReference type="Proteomes" id="UP001275315"/>
    </source>
</evidence>
<organism evidence="2 3">
    <name type="scientific">Paracerasibacillus soli</name>
    <dbReference type="NCBI Taxonomy" id="480284"/>
    <lineage>
        <taxon>Bacteria</taxon>
        <taxon>Bacillati</taxon>
        <taxon>Bacillota</taxon>
        <taxon>Bacilli</taxon>
        <taxon>Bacillales</taxon>
        <taxon>Bacillaceae</taxon>
        <taxon>Paracerasibacillus</taxon>
    </lineage>
</organism>